<reference evidence="2 3" key="1">
    <citation type="submission" date="2019-05" db="EMBL/GenBank/DDBJ databases">
        <title>Another draft genome of Portunus trituberculatus and its Hox gene families provides insights of decapod evolution.</title>
        <authorList>
            <person name="Jeong J.-H."/>
            <person name="Song I."/>
            <person name="Kim S."/>
            <person name="Choi T."/>
            <person name="Kim D."/>
            <person name="Ryu S."/>
            <person name="Kim W."/>
        </authorList>
    </citation>
    <scope>NUCLEOTIDE SEQUENCE [LARGE SCALE GENOMIC DNA]</scope>
    <source>
        <tissue evidence="2">Muscle</tissue>
    </source>
</reference>
<keyword evidence="3" id="KW-1185">Reference proteome</keyword>
<feature type="compositionally biased region" description="Gly residues" evidence="1">
    <location>
        <begin position="133"/>
        <end position="143"/>
    </location>
</feature>
<feature type="compositionally biased region" description="Basic and acidic residues" evidence="1">
    <location>
        <begin position="174"/>
        <end position="188"/>
    </location>
</feature>
<sequence>MRDGCTGCHSIIREAQMVTPDVSLLSESYVRGRAGWMVGSLAGWLAGWWVGGRAGWRAGGYPGNGSQPSPGPCPQEKGCHGCKRSHIFTCLHQRDETNFLLHYFHGSFSCKSSDESICVSVWQGEVQGDGVRGEGMGRFGGSGGEDRGRCASLLGGEGEEEEEEEEEVEDEDKGDGKEGEKEGDRRTI</sequence>
<name>A0A5B7GP86_PORTR</name>
<dbReference type="AlphaFoldDB" id="A0A5B7GP86"/>
<evidence type="ECO:0000313" key="2">
    <source>
        <dbReference type="EMBL" id="MPC59383.1"/>
    </source>
</evidence>
<feature type="compositionally biased region" description="Acidic residues" evidence="1">
    <location>
        <begin position="157"/>
        <end position="173"/>
    </location>
</feature>
<evidence type="ECO:0000256" key="1">
    <source>
        <dbReference type="SAM" id="MobiDB-lite"/>
    </source>
</evidence>
<dbReference type="Proteomes" id="UP000324222">
    <property type="component" value="Unassembled WGS sequence"/>
</dbReference>
<gene>
    <name evidence="2" type="ORF">E2C01_053402</name>
</gene>
<comment type="caution">
    <text evidence="2">The sequence shown here is derived from an EMBL/GenBank/DDBJ whole genome shotgun (WGS) entry which is preliminary data.</text>
</comment>
<proteinExistence type="predicted"/>
<feature type="region of interest" description="Disordered" evidence="1">
    <location>
        <begin position="129"/>
        <end position="188"/>
    </location>
</feature>
<protein>
    <submittedName>
        <fullName evidence="2">Uncharacterized protein</fullName>
    </submittedName>
</protein>
<evidence type="ECO:0000313" key="3">
    <source>
        <dbReference type="Proteomes" id="UP000324222"/>
    </source>
</evidence>
<accession>A0A5B7GP86</accession>
<organism evidence="2 3">
    <name type="scientific">Portunus trituberculatus</name>
    <name type="common">Swimming crab</name>
    <name type="synonym">Neptunus trituberculatus</name>
    <dbReference type="NCBI Taxonomy" id="210409"/>
    <lineage>
        <taxon>Eukaryota</taxon>
        <taxon>Metazoa</taxon>
        <taxon>Ecdysozoa</taxon>
        <taxon>Arthropoda</taxon>
        <taxon>Crustacea</taxon>
        <taxon>Multicrustacea</taxon>
        <taxon>Malacostraca</taxon>
        <taxon>Eumalacostraca</taxon>
        <taxon>Eucarida</taxon>
        <taxon>Decapoda</taxon>
        <taxon>Pleocyemata</taxon>
        <taxon>Brachyura</taxon>
        <taxon>Eubrachyura</taxon>
        <taxon>Portunoidea</taxon>
        <taxon>Portunidae</taxon>
        <taxon>Portuninae</taxon>
        <taxon>Portunus</taxon>
    </lineage>
</organism>
<dbReference type="EMBL" id="VSRR010016519">
    <property type="protein sequence ID" value="MPC59383.1"/>
    <property type="molecule type" value="Genomic_DNA"/>
</dbReference>